<keyword evidence="1" id="KW-0677">Repeat</keyword>
<dbReference type="PROSITE" id="PS50297">
    <property type="entry name" value="ANK_REP_REGION"/>
    <property type="match status" value="2"/>
</dbReference>
<feature type="domain" description="SOCS box" evidence="4">
    <location>
        <begin position="238"/>
        <end position="278"/>
    </location>
</feature>
<dbReference type="PANTHER" id="PTHR24171">
    <property type="entry name" value="ANKYRIN REPEAT DOMAIN-CONTAINING PROTEIN 39-RELATED"/>
    <property type="match status" value="1"/>
</dbReference>
<sequence>MFQAISRNDLYTVHRLISSGIGVNSVLHNPDRRDSTTILSEAAYAGRLDIVQYLVNAGALINHKDPCFGRTPLHWACMGHQRDVAIYLIEHGADVNCVDRDNVTPILFAAMRGCDMIVTCLIKNGANPHKVDRLRSSALHYATFHGHSAVVSRLIEVGCIPNNKVIFGQGTPLANLVHNKDYANCRLLLESGYDLKNEDYLHKYNEMFIHSTFSDESSENVTDTISQMNNIVRWLKTPRSLQCFCRTVIRNRMRGSYLQERINALPIPSQLKRYLLFL</sequence>
<dbReference type="CDD" id="cd03716">
    <property type="entry name" value="SOCS_ASB_like"/>
    <property type="match status" value="1"/>
</dbReference>
<name>A0A812CH33_ACAPH</name>
<dbReference type="SUPFAM" id="SSF48403">
    <property type="entry name" value="Ankyrin repeat"/>
    <property type="match status" value="1"/>
</dbReference>
<dbReference type="InterPro" id="IPR036770">
    <property type="entry name" value="Ankyrin_rpt-contain_sf"/>
</dbReference>
<feature type="repeat" description="ANK" evidence="3">
    <location>
        <begin position="101"/>
        <end position="133"/>
    </location>
</feature>
<dbReference type="Pfam" id="PF07525">
    <property type="entry name" value="SOCS_box"/>
    <property type="match status" value="1"/>
</dbReference>
<evidence type="ECO:0000259" key="4">
    <source>
        <dbReference type="PROSITE" id="PS50225"/>
    </source>
</evidence>
<dbReference type="SMART" id="SM00248">
    <property type="entry name" value="ANK"/>
    <property type="match status" value="4"/>
</dbReference>
<dbReference type="Pfam" id="PF12796">
    <property type="entry name" value="Ank_2"/>
    <property type="match status" value="2"/>
</dbReference>
<dbReference type="Gene3D" id="1.10.750.20">
    <property type="entry name" value="SOCS box"/>
    <property type="match status" value="1"/>
</dbReference>
<dbReference type="PROSITE" id="PS50225">
    <property type="entry name" value="SOCS"/>
    <property type="match status" value="1"/>
</dbReference>
<dbReference type="OrthoDB" id="194358at2759"/>
<dbReference type="Proteomes" id="UP000597762">
    <property type="component" value="Unassembled WGS sequence"/>
</dbReference>
<dbReference type="PANTHER" id="PTHR24171:SF9">
    <property type="entry name" value="ANKYRIN REPEAT DOMAIN-CONTAINING PROTEIN 39"/>
    <property type="match status" value="1"/>
</dbReference>
<accession>A0A812CH33</accession>
<dbReference type="EMBL" id="CAHIKZ030001402">
    <property type="protein sequence ID" value="CAE1262929.1"/>
    <property type="molecule type" value="Genomic_DNA"/>
</dbReference>
<evidence type="ECO:0000313" key="6">
    <source>
        <dbReference type="Proteomes" id="UP000597762"/>
    </source>
</evidence>
<dbReference type="InterPro" id="IPR002110">
    <property type="entry name" value="Ankyrin_rpt"/>
</dbReference>
<dbReference type="AlphaFoldDB" id="A0A812CH33"/>
<gene>
    <name evidence="5" type="ORF">SPHA_33471</name>
</gene>
<protein>
    <recommendedName>
        <fullName evidence="4">SOCS box domain-containing protein</fullName>
    </recommendedName>
</protein>
<dbReference type="GO" id="GO:0035556">
    <property type="term" value="P:intracellular signal transduction"/>
    <property type="evidence" value="ECO:0007669"/>
    <property type="project" value="InterPro"/>
</dbReference>
<dbReference type="Gene3D" id="1.25.40.20">
    <property type="entry name" value="Ankyrin repeat-containing domain"/>
    <property type="match status" value="2"/>
</dbReference>
<dbReference type="SUPFAM" id="SSF158235">
    <property type="entry name" value="SOCS box-like"/>
    <property type="match status" value="1"/>
</dbReference>
<feature type="repeat" description="ANK" evidence="3">
    <location>
        <begin position="34"/>
        <end position="66"/>
    </location>
</feature>
<dbReference type="InterPro" id="IPR001496">
    <property type="entry name" value="SOCS_box"/>
</dbReference>
<proteinExistence type="predicted"/>
<dbReference type="PROSITE" id="PS50088">
    <property type="entry name" value="ANK_REPEAT"/>
    <property type="match status" value="3"/>
</dbReference>
<evidence type="ECO:0000313" key="5">
    <source>
        <dbReference type="EMBL" id="CAE1262929.1"/>
    </source>
</evidence>
<dbReference type="SMART" id="SM00969">
    <property type="entry name" value="SOCS_box"/>
    <property type="match status" value="1"/>
</dbReference>
<keyword evidence="2 3" id="KW-0040">ANK repeat</keyword>
<comment type="caution">
    <text evidence="5">The sequence shown here is derived from an EMBL/GenBank/DDBJ whole genome shotgun (WGS) entry which is preliminary data.</text>
</comment>
<evidence type="ECO:0000256" key="3">
    <source>
        <dbReference type="PROSITE-ProRule" id="PRU00023"/>
    </source>
</evidence>
<dbReference type="InterPro" id="IPR036036">
    <property type="entry name" value="SOCS_box-like_dom_sf"/>
</dbReference>
<feature type="repeat" description="ANK" evidence="3">
    <location>
        <begin position="68"/>
        <end position="100"/>
    </location>
</feature>
<evidence type="ECO:0000256" key="2">
    <source>
        <dbReference type="ARBA" id="ARBA00023043"/>
    </source>
</evidence>
<organism evidence="5 6">
    <name type="scientific">Acanthosepion pharaonis</name>
    <name type="common">Pharaoh cuttlefish</name>
    <name type="synonym">Sepia pharaonis</name>
    <dbReference type="NCBI Taxonomy" id="158019"/>
    <lineage>
        <taxon>Eukaryota</taxon>
        <taxon>Metazoa</taxon>
        <taxon>Spiralia</taxon>
        <taxon>Lophotrochozoa</taxon>
        <taxon>Mollusca</taxon>
        <taxon>Cephalopoda</taxon>
        <taxon>Coleoidea</taxon>
        <taxon>Decapodiformes</taxon>
        <taxon>Sepiida</taxon>
        <taxon>Sepiina</taxon>
        <taxon>Sepiidae</taxon>
        <taxon>Acanthosepion</taxon>
    </lineage>
</organism>
<evidence type="ECO:0000256" key="1">
    <source>
        <dbReference type="ARBA" id="ARBA00022737"/>
    </source>
</evidence>
<reference evidence="5" key="1">
    <citation type="submission" date="2021-01" db="EMBL/GenBank/DDBJ databases">
        <authorList>
            <person name="Li R."/>
            <person name="Bekaert M."/>
        </authorList>
    </citation>
    <scope>NUCLEOTIDE SEQUENCE</scope>
    <source>
        <strain evidence="5">Farmed</strain>
    </source>
</reference>
<keyword evidence="6" id="KW-1185">Reference proteome</keyword>